<gene>
    <name evidence="2" type="ORF">BDN71DRAFT_1481679</name>
</gene>
<sequence length="266" mass="29255">MSCPDCKKGDVLPGEPTGSISTACAYYAPGPSPHAKRAVLLLTDVFGLPLKNSKLIADALAKRLECDVWVPDLFAGKPILGVNQLDMPNRPGVKIGFFRWVRFFFSMLPSIPAFIQSRASVVDQRVKSFIQAVQADKKYEKLGAVGYCFGGVVAVRFGATDLLDSIVVAHPGPVNLEQIRAIKIPAAWVCAEEDFSFDDKLREEAEAVFAGREGENNWVDYEFTLYPGTVHGFGARPNLDVPEIKEAFEKSQDQIVNWFNKTIPAS</sequence>
<proteinExistence type="predicted"/>
<dbReference type="EMBL" id="MU154543">
    <property type="protein sequence ID" value="KAF9497449.1"/>
    <property type="molecule type" value="Genomic_DNA"/>
</dbReference>
<dbReference type="Pfam" id="PF01738">
    <property type="entry name" value="DLH"/>
    <property type="match status" value="1"/>
</dbReference>
<dbReference type="PANTHER" id="PTHR17630">
    <property type="entry name" value="DIENELACTONE HYDROLASE"/>
    <property type="match status" value="1"/>
</dbReference>
<accession>A0A9P6A0N2</accession>
<keyword evidence="2" id="KW-0378">Hydrolase</keyword>
<dbReference type="SUPFAM" id="SSF53474">
    <property type="entry name" value="alpha/beta-Hydrolases"/>
    <property type="match status" value="1"/>
</dbReference>
<dbReference type="InterPro" id="IPR002925">
    <property type="entry name" value="Dienelactn_hydro"/>
</dbReference>
<dbReference type="AlphaFoldDB" id="A0A9P6A0N2"/>
<dbReference type="InterPro" id="IPR029058">
    <property type="entry name" value="AB_hydrolase_fold"/>
</dbReference>
<evidence type="ECO:0000313" key="2">
    <source>
        <dbReference type="EMBL" id="KAF9497449.1"/>
    </source>
</evidence>
<evidence type="ECO:0000259" key="1">
    <source>
        <dbReference type="Pfam" id="PF01738"/>
    </source>
</evidence>
<reference evidence="2" key="1">
    <citation type="submission" date="2020-11" db="EMBL/GenBank/DDBJ databases">
        <authorList>
            <consortium name="DOE Joint Genome Institute"/>
            <person name="Ahrendt S."/>
            <person name="Riley R."/>
            <person name="Andreopoulos W."/>
            <person name="Labutti K."/>
            <person name="Pangilinan J."/>
            <person name="Ruiz-Duenas F.J."/>
            <person name="Barrasa J.M."/>
            <person name="Sanchez-Garcia M."/>
            <person name="Camarero S."/>
            <person name="Miyauchi S."/>
            <person name="Serrano A."/>
            <person name="Linde D."/>
            <person name="Babiker R."/>
            <person name="Drula E."/>
            <person name="Ayuso-Fernandez I."/>
            <person name="Pacheco R."/>
            <person name="Padilla G."/>
            <person name="Ferreira P."/>
            <person name="Barriuso J."/>
            <person name="Kellner H."/>
            <person name="Castanera R."/>
            <person name="Alfaro M."/>
            <person name="Ramirez L."/>
            <person name="Pisabarro A.G."/>
            <person name="Kuo A."/>
            <person name="Tritt A."/>
            <person name="Lipzen A."/>
            <person name="He G."/>
            <person name="Yan M."/>
            <person name="Ng V."/>
            <person name="Cullen D."/>
            <person name="Martin F."/>
            <person name="Rosso M.-N."/>
            <person name="Henrissat B."/>
            <person name="Hibbett D."/>
            <person name="Martinez A.T."/>
            <person name="Grigoriev I.V."/>
        </authorList>
    </citation>
    <scope>NUCLEOTIDE SEQUENCE</scope>
    <source>
        <strain evidence="2">ATCC 90797</strain>
    </source>
</reference>
<dbReference type="PANTHER" id="PTHR17630:SF44">
    <property type="entry name" value="PROTEIN AIM2"/>
    <property type="match status" value="1"/>
</dbReference>
<feature type="domain" description="Dienelactone hydrolase" evidence="1">
    <location>
        <begin position="31"/>
        <end position="261"/>
    </location>
</feature>
<dbReference type="Gene3D" id="3.40.50.1820">
    <property type="entry name" value="alpha/beta hydrolase"/>
    <property type="match status" value="1"/>
</dbReference>
<dbReference type="Proteomes" id="UP000807025">
    <property type="component" value="Unassembled WGS sequence"/>
</dbReference>
<keyword evidence="3" id="KW-1185">Reference proteome</keyword>
<dbReference type="OrthoDB" id="10019231at2759"/>
<protein>
    <submittedName>
        <fullName evidence="2">Dienelactone hydrolase endo-1,3,1,4-beta-D-glucanase</fullName>
    </submittedName>
</protein>
<organism evidence="2 3">
    <name type="scientific">Pleurotus eryngii</name>
    <name type="common">Boletus of the steppes</name>
    <dbReference type="NCBI Taxonomy" id="5323"/>
    <lineage>
        <taxon>Eukaryota</taxon>
        <taxon>Fungi</taxon>
        <taxon>Dikarya</taxon>
        <taxon>Basidiomycota</taxon>
        <taxon>Agaricomycotina</taxon>
        <taxon>Agaricomycetes</taxon>
        <taxon>Agaricomycetidae</taxon>
        <taxon>Agaricales</taxon>
        <taxon>Pleurotineae</taxon>
        <taxon>Pleurotaceae</taxon>
        <taxon>Pleurotus</taxon>
    </lineage>
</organism>
<dbReference type="GO" id="GO:0016787">
    <property type="term" value="F:hydrolase activity"/>
    <property type="evidence" value="ECO:0007669"/>
    <property type="project" value="UniProtKB-KW"/>
</dbReference>
<name>A0A9P6A0N2_PLEER</name>
<comment type="caution">
    <text evidence="2">The sequence shown here is derived from an EMBL/GenBank/DDBJ whole genome shotgun (WGS) entry which is preliminary data.</text>
</comment>
<evidence type="ECO:0000313" key="3">
    <source>
        <dbReference type="Proteomes" id="UP000807025"/>
    </source>
</evidence>